<evidence type="ECO:0000256" key="9">
    <source>
        <dbReference type="ARBA" id="ARBA00023098"/>
    </source>
</evidence>
<dbReference type="UniPathway" id="UPA00094"/>
<keyword evidence="7 13" id="KW-0276">Fatty acid metabolism</keyword>
<dbReference type="EMBL" id="ML735276">
    <property type="protein sequence ID" value="KAE8388561.1"/>
    <property type="molecule type" value="Genomic_DNA"/>
</dbReference>
<evidence type="ECO:0000256" key="8">
    <source>
        <dbReference type="ARBA" id="ARBA00022989"/>
    </source>
</evidence>
<comment type="similarity">
    <text evidence="3 13">Belongs to the very long-chain fatty acids dehydratase HACD family.</text>
</comment>
<dbReference type="EC" id="4.2.1.134" evidence="4 13"/>
<gene>
    <name evidence="14" type="ORF">BDV23DRAFT_195035</name>
</gene>
<proteinExistence type="inferred from homology"/>
<evidence type="ECO:0000256" key="3">
    <source>
        <dbReference type="ARBA" id="ARBA00007811"/>
    </source>
</evidence>
<evidence type="ECO:0000256" key="2">
    <source>
        <dbReference type="ARBA" id="ARBA00005194"/>
    </source>
</evidence>
<dbReference type="Pfam" id="PF04387">
    <property type="entry name" value="PTPLA"/>
    <property type="match status" value="1"/>
</dbReference>
<dbReference type="GO" id="GO:0042761">
    <property type="term" value="P:very long-chain fatty acid biosynthetic process"/>
    <property type="evidence" value="ECO:0007669"/>
    <property type="project" value="TreeGrafter"/>
</dbReference>
<evidence type="ECO:0000256" key="5">
    <source>
        <dbReference type="ARBA" id="ARBA00022516"/>
    </source>
</evidence>
<dbReference type="Proteomes" id="UP000326877">
    <property type="component" value="Unassembled WGS sequence"/>
</dbReference>
<sequence length="202" mass="22953">MPPKPEPPPKTIYLLLYNSLSTVLWLRILLTVLTTQNPISTYSTVEPWTRYTQTLAIAEIIHSATGITRAPIFTTFTQVFGRCVQVWAVNYAFPEITTPSWAYPSMLLAWSAADTIRYLYFVVMLARGPVPGPLKWLRYSVFFVLYPIGIGSEWWLMFNAARATSSCVVAGIFGFFLVLYGPGTPMMYKYMVNQRRKVLGKV</sequence>
<organism evidence="14">
    <name type="scientific">Petromyces alliaceus</name>
    <name type="common">Aspergillus alliaceus</name>
    <dbReference type="NCBI Taxonomy" id="209559"/>
    <lineage>
        <taxon>Eukaryota</taxon>
        <taxon>Fungi</taxon>
        <taxon>Dikarya</taxon>
        <taxon>Ascomycota</taxon>
        <taxon>Pezizomycotina</taxon>
        <taxon>Eurotiomycetes</taxon>
        <taxon>Eurotiomycetidae</taxon>
        <taxon>Eurotiales</taxon>
        <taxon>Aspergillaceae</taxon>
        <taxon>Aspergillus</taxon>
        <taxon>Aspergillus subgen. Circumdati</taxon>
    </lineage>
</organism>
<evidence type="ECO:0000256" key="6">
    <source>
        <dbReference type="ARBA" id="ARBA00022692"/>
    </source>
</evidence>
<evidence type="ECO:0000256" key="13">
    <source>
        <dbReference type="RuleBase" id="RU363109"/>
    </source>
</evidence>
<keyword evidence="11 13" id="KW-0275">Fatty acid biosynthesis</keyword>
<comment type="function">
    <text evidence="13">Catalyzes the third of the four reactions of the long-chain fatty acids elongation cycle. This endoplasmic reticulum-bound enzymatic process, allows the addition of two carbons to the chain of long- and very long-chain fatty acids/VLCFAs per cycle. This enzyme catalyzes the dehydration of the 3-hydroxyacyl-CoA intermediate into trans-2,3-enoyl-CoA, within each cycle of fatty acid elongation. Thereby, it participates to the production of VLCFAs of different chain lengths that are involved in multiple biological processes as precursors of membrane lipids and lipid mediators.</text>
</comment>
<reference evidence="14" key="1">
    <citation type="submission" date="2019-04" db="EMBL/GenBank/DDBJ databases">
        <title>Friends and foes A comparative genomics studyof 23 Aspergillus species from section Flavi.</title>
        <authorList>
            <consortium name="DOE Joint Genome Institute"/>
            <person name="Kjaerbolling I."/>
            <person name="Vesth T."/>
            <person name="Frisvad J.C."/>
            <person name="Nybo J.L."/>
            <person name="Theobald S."/>
            <person name="Kildgaard S."/>
            <person name="Isbrandt T."/>
            <person name="Kuo A."/>
            <person name="Sato A."/>
            <person name="Lyhne E.K."/>
            <person name="Kogle M.E."/>
            <person name="Wiebenga A."/>
            <person name="Kun R.S."/>
            <person name="Lubbers R.J."/>
            <person name="Makela M.R."/>
            <person name="Barry K."/>
            <person name="Chovatia M."/>
            <person name="Clum A."/>
            <person name="Daum C."/>
            <person name="Haridas S."/>
            <person name="He G."/>
            <person name="LaButti K."/>
            <person name="Lipzen A."/>
            <person name="Mondo S."/>
            <person name="Riley R."/>
            <person name="Salamov A."/>
            <person name="Simmons B.A."/>
            <person name="Magnuson J.K."/>
            <person name="Henrissat B."/>
            <person name="Mortensen U.H."/>
            <person name="Larsen T.O."/>
            <person name="Devries R.P."/>
            <person name="Grigoriev I.V."/>
            <person name="Machida M."/>
            <person name="Baker S.E."/>
            <person name="Andersen M.R."/>
        </authorList>
    </citation>
    <scope>NUCLEOTIDE SEQUENCE [LARGE SCALE GENOMIC DNA]</scope>
    <source>
        <strain evidence="14">IBT 14317</strain>
    </source>
</reference>
<feature type="transmembrane region" description="Helical" evidence="13">
    <location>
        <begin position="136"/>
        <end position="157"/>
    </location>
</feature>
<keyword evidence="10 13" id="KW-0472">Membrane</keyword>
<comment type="catalytic activity">
    <reaction evidence="13">
        <text>a very-long-chain (3R)-3-hydroxyacyl-CoA = a very-long-chain (2E)-enoyl-CoA + H2O</text>
        <dbReference type="Rhea" id="RHEA:45812"/>
        <dbReference type="ChEBI" id="CHEBI:15377"/>
        <dbReference type="ChEBI" id="CHEBI:83728"/>
        <dbReference type="ChEBI" id="CHEBI:85440"/>
        <dbReference type="EC" id="4.2.1.134"/>
    </reaction>
</comment>
<protein>
    <recommendedName>
        <fullName evidence="4 13">Very-long-chain (3R)-3-hydroxyacyl-CoA dehydratase</fullName>
        <ecNumber evidence="4 13">4.2.1.134</ecNumber>
    </recommendedName>
</protein>
<comment type="caution">
    <text evidence="13">Lacks conserved residue(s) required for the propagation of feature annotation.</text>
</comment>
<dbReference type="PANTHER" id="PTHR11035:SF24">
    <property type="entry name" value="VERY-LONG-CHAIN (3R)-3-HYDROXYACYL-COA DEHYDRATASE"/>
    <property type="match status" value="1"/>
</dbReference>
<keyword evidence="6 13" id="KW-0812">Transmembrane</keyword>
<dbReference type="GO" id="GO:0005789">
    <property type="term" value="C:endoplasmic reticulum membrane"/>
    <property type="evidence" value="ECO:0007669"/>
    <property type="project" value="UniProtKB-SubCell"/>
</dbReference>
<evidence type="ECO:0000256" key="7">
    <source>
        <dbReference type="ARBA" id="ARBA00022832"/>
    </source>
</evidence>
<evidence type="ECO:0000256" key="1">
    <source>
        <dbReference type="ARBA" id="ARBA00004141"/>
    </source>
</evidence>
<evidence type="ECO:0000256" key="11">
    <source>
        <dbReference type="ARBA" id="ARBA00023160"/>
    </source>
</evidence>
<evidence type="ECO:0000256" key="10">
    <source>
        <dbReference type="ARBA" id="ARBA00023136"/>
    </source>
</evidence>
<evidence type="ECO:0000256" key="12">
    <source>
        <dbReference type="ARBA" id="ARBA00023239"/>
    </source>
</evidence>
<feature type="transmembrane region" description="Helical" evidence="13">
    <location>
        <begin position="101"/>
        <end position="124"/>
    </location>
</feature>
<keyword evidence="13" id="KW-0256">Endoplasmic reticulum</keyword>
<keyword evidence="12 13" id="KW-0456">Lyase</keyword>
<keyword evidence="9 13" id="KW-0443">Lipid metabolism</keyword>
<dbReference type="GO" id="GO:0102158">
    <property type="term" value="F:very-long-chain (3R)-3-hydroxyacyl-CoA dehydratase activity"/>
    <property type="evidence" value="ECO:0007669"/>
    <property type="project" value="UniProtKB-EC"/>
</dbReference>
<feature type="transmembrane region" description="Helical" evidence="13">
    <location>
        <begin position="163"/>
        <end position="181"/>
    </location>
</feature>
<dbReference type="PANTHER" id="PTHR11035">
    <property type="entry name" value="VERY-LONG-CHAIN (3R)-3-HYDROXYACYL-COA DEHYDRATASE"/>
    <property type="match status" value="1"/>
</dbReference>
<evidence type="ECO:0000313" key="14">
    <source>
        <dbReference type="EMBL" id="KAE8388561.1"/>
    </source>
</evidence>
<feature type="transmembrane region" description="Helical" evidence="13">
    <location>
        <begin position="12"/>
        <end position="33"/>
    </location>
</feature>
<accession>A0A5N7C390</accession>
<dbReference type="GO" id="GO:0030497">
    <property type="term" value="P:fatty acid elongation"/>
    <property type="evidence" value="ECO:0007669"/>
    <property type="project" value="TreeGrafter"/>
</dbReference>
<evidence type="ECO:0000256" key="4">
    <source>
        <dbReference type="ARBA" id="ARBA00013122"/>
    </source>
</evidence>
<comment type="subcellular location">
    <subcellularLocation>
        <location evidence="13">Endoplasmic reticulum membrane</location>
        <topology evidence="13">Multi-pass membrane protein</topology>
    </subcellularLocation>
    <subcellularLocation>
        <location evidence="1">Membrane</location>
        <topology evidence="1">Multi-pass membrane protein</topology>
    </subcellularLocation>
</comment>
<comment type="pathway">
    <text evidence="2 13">Lipid metabolism; fatty acid biosynthesis.</text>
</comment>
<keyword evidence="5 13" id="KW-0444">Lipid biosynthesis</keyword>
<dbReference type="InterPro" id="IPR007482">
    <property type="entry name" value="Tyr_Pase-like_PTPLA"/>
</dbReference>
<dbReference type="OrthoDB" id="46988at2759"/>
<name>A0A5N7C390_PETAA</name>
<keyword evidence="8 13" id="KW-1133">Transmembrane helix</keyword>
<dbReference type="AlphaFoldDB" id="A0A5N7C390"/>
<dbReference type="GO" id="GO:0030148">
    <property type="term" value="P:sphingolipid biosynthetic process"/>
    <property type="evidence" value="ECO:0007669"/>
    <property type="project" value="TreeGrafter"/>
</dbReference>